<feature type="compositionally biased region" description="Acidic residues" evidence="1">
    <location>
        <begin position="78"/>
        <end position="94"/>
    </location>
</feature>
<evidence type="ECO:0000313" key="3">
    <source>
        <dbReference type="Proteomes" id="UP000823399"/>
    </source>
</evidence>
<evidence type="ECO:0000313" key="2">
    <source>
        <dbReference type="EMBL" id="KAG2094201.1"/>
    </source>
</evidence>
<feature type="compositionally biased region" description="Basic and acidic residues" evidence="1">
    <location>
        <begin position="185"/>
        <end position="196"/>
    </location>
</feature>
<dbReference type="OrthoDB" id="2688757at2759"/>
<accession>A0A9P7EVY1</accession>
<dbReference type="AlphaFoldDB" id="A0A9P7EVY1"/>
<dbReference type="Proteomes" id="UP000823399">
    <property type="component" value="Unassembled WGS sequence"/>
</dbReference>
<reference evidence="2" key="1">
    <citation type="journal article" date="2020" name="New Phytol.">
        <title>Comparative genomics reveals dynamic genome evolution in host specialist ectomycorrhizal fungi.</title>
        <authorList>
            <person name="Lofgren L.A."/>
            <person name="Nguyen N.H."/>
            <person name="Vilgalys R."/>
            <person name="Ruytinx J."/>
            <person name="Liao H.L."/>
            <person name="Branco S."/>
            <person name="Kuo A."/>
            <person name="LaButti K."/>
            <person name="Lipzen A."/>
            <person name="Andreopoulos W."/>
            <person name="Pangilinan J."/>
            <person name="Riley R."/>
            <person name="Hundley H."/>
            <person name="Na H."/>
            <person name="Barry K."/>
            <person name="Grigoriev I.V."/>
            <person name="Stajich J.E."/>
            <person name="Kennedy P.G."/>
        </authorList>
    </citation>
    <scope>NUCLEOTIDE SEQUENCE</scope>
    <source>
        <strain evidence="2">FC423</strain>
    </source>
</reference>
<evidence type="ECO:0000256" key="1">
    <source>
        <dbReference type="SAM" id="MobiDB-lite"/>
    </source>
</evidence>
<protein>
    <submittedName>
        <fullName evidence="2">Uncharacterized protein</fullName>
    </submittedName>
</protein>
<dbReference type="GeneID" id="64704498"/>
<organism evidence="2 3">
    <name type="scientific">Suillus discolor</name>
    <dbReference type="NCBI Taxonomy" id="1912936"/>
    <lineage>
        <taxon>Eukaryota</taxon>
        <taxon>Fungi</taxon>
        <taxon>Dikarya</taxon>
        <taxon>Basidiomycota</taxon>
        <taxon>Agaricomycotina</taxon>
        <taxon>Agaricomycetes</taxon>
        <taxon>Agaricomycetidae</taxon>
        <taxon>Boletales</taxon>
        <taxon>Suillineae</taxon>
        <taxon>Suillaceae</taxon>
        <taxon>Suillus</taxon>
    </lineage>
</organism>
<feature type="compositionally biased region" description="Acidic residues" evidence="1">
    <location>
        <begin position="125"/>
        <end position="137"/>
    </location>
</feature>
<feature type="region of interest" description="Disordered" evidence="1">
    <location>
        <begin position="318"/>
        <end position="355"/>
    </location>
</feature>
<dbReference type="EMBL" id="JABBWM010000080">
    <property type="protein sequence ID" value="KAG2094201.1"/>
    <property type="molecule type" value="Genomic_DNA"/>
</dbReference>
<feature type="region of interest" description="Disordered" evidence="1">
    <location>
        <begin position="1"/>
        <end position="143"/>
    </location>
</feature>
<dbReference type="RefSeq" id="XP_041287436.1">
    <property type="nucleotide sequence ID" value="XM_041442239.1"/>
</dbReference>
<keyword evidence="3" id="KW-1185">Reference proteome</keyword>
<feature type="region of interest" description="Disordered" evidence="1">
    <location>
        <begin position="261"/>
        <end position="306"/>
    </location>
</feature>
<feature type="region of interest" description="Disordered" evidence="1">
    <location>
        <begin position="570"/>
        <end position="617"/>
    </location>
</feature>
<sequence length="617" mass="66316">MAPRISIHIPKDAAPGGTAAAGPSTNRKHRLSTSPPLPRVNWARKPAPKLKKILSDTDTTDNDKAKGKGKGKGKAPEDDGDEDGEGIDVDDLPDVEPRKSTRRAVIPAKKKGSAPKASQQFVIQDNEEDELEDEDDDTQGRPKASSFFFTFASLLLIRMQAIVRPGKRQKLSMQPKGKATGKKGKVPEQPRIDESHPPCDRCRAKNVECCPRLMKKGDVASTCSLCYLWKMACIQTNTESAHTTSATTITPITVTAPPAAAVATRSKTIRSKATGEKMGGKSKAKGKSFVSGKDIQHPSPIQEEEDSVDDVQMVGAGGSIQQPAPLASANDFPPDHWIEPGNDEMQPSSPAMASEDDIRFSPLPVVYNQPSPVTPSGPSQSTQYPLSHDQMEAMLAQIRIDMEELCTHNRVEIDIRHDRLEHCMDIAEASDSAMSMQIDDIGRDMRVQKGLLAECTAEVRGIIRYLREQRSSQATASTPPAFNPPPMTAHNPSISAFARTVTNNVFTPDISWMGAQTGGDMLGDTADGSLVARHNRVPSTSTIIPSLTMREFGPSVPPVGAPPVQSPILPVAGPSNVPADAQSISAPLPRPRYGPLSHQGRSVSARYPSKPSGDGPT</sequence>
<gene>
    <name evidence="2" type="ORF">F5147DRAFT_779052</name>
</gene>
<feature type="region of interest" description="Disordered" evidence="1">
    <location>
        <begin position="167"/>
        <end position="196"/>
    </location>
</feature>
<name>A0A9P7EVY1_9AGAM</name>
<feature type="compositionally biased region" description="Low complexity" evidence="1">
    <location>
        <begin position="13"/>
        <end position="23"/>
    </location>
</feature>
<comment type="caution">
    <text evidence="2">The sequence shown here is derived from an EMBL/GenBank/DDBJ whole genome shotgun (WGS) entry which is preliminary data.</text>
</comment>
<proteinExistence type="predicted"/>